<reference evidence="1" key="1">
    <citation type="journal article" date="2014" name="Int. J. Syst. Evol. Microbiol.">
        <title>Complete genome sequence of Corynebacterium casei LMG S-19264T (=DSM 44701T), isolated from a smear-ripened cheese.</title>
        <authorList>
            <consortium name="US DOE Joint Genome Institute (JGI-PGF)"/>
            <person name="Walter F."/>
            <person name="Albersmeier A."/>
            <person name="Kalinowski J."/>
            <person name="Ruckert C."/>
        </authorList>
    </citation>
    <scope>NUCLEOTIDE SEQUENCE</scope>
    <source>
        <strain evidence="1">JCM 3035</strain>
    </source>
</reference>
<proteinExistence type="predicted"/>
<dbReference type="Proteomes" id="UP000637788">
    <property type="component" value="Unassembled WGS sequence"/>
</dbReference>
<protein>
    <submittedName>
        <fullName evidence="1">Uncharacterized protein</fullName>
    </submittedName>
</protein>
<sequence>MRLHTGCERSARIRAVRALLRRVSGRLTELPRKEAGRAAGSPSYSAVARLRAARPAACPTLRGLGGRCRVHWVEQGD</sequence>
<reference evidence="1" key="2">
    <citation type="submission" date="2020-09" db="EMBL/GenBank/DDBJ databases">
        <authorList>
            <person name="Sun Q."/>
            <person name="Ohkuma M."/>
        </authorList>
    </citation>
    <scope>NUCLEOTIDE SEQUENCE</scope>
    <source>
        <strain evidence="1">JCM 3035</strain>
    </source>
</reference>
<gene>
    <name evidence="1" type="ORF">GCM10010094_48750</name>
</gene>
<name>A0A917R0N9_9ACTN</name>
<dbReference type="AlphaFoldDB" id="A0A917R0N9"/>
<evidence type="ECO:0000313" key="2">
    <source>
        <dbReference type="Proteomes" id="UP000637788"/>
    </source>
</evidence>
<comment type="caution">
    <text evidence="1">The sequence shown here is derived from an EMBL/GenBank/DDBJ whole genome shotgun (WGS) entry which is preliminary data.</text>
</comment>
<dbReference type="EMBL" id="BMPQ01000012">
    <property type="protein sequence ID" value="GGK81723.1"/>
    <property type="molecule type" value="Genomic_DNA"/>
</dbReference>
<organism evidence="1 2">
    <name type="scientific">Streptomyces flaveus</name>
    <dbReference type="NCBI Taxonomy" id="66370"/>
    <lineage>
        <taxon>Bacteria</taxon>
        <taxon>Bacillati</taxon>
        <taxon>Actinomycetota</taxon>
        <taxon>Actinomycetes</taxon>
        <taxon>Kitasatosporales</taxon>
        <taxon>Streptomycetaceae</taxon>
        <taxon>Streptomyces</taxon>
        <taxon>Streptomyces aurantiacus group</taxon>
    </lineage>
</organism>
<accession>A0A917R0N9</accession>
<keyword evidence="2" id="KW-1185">Reference proteome</keyword>
<evidence type="ECO:0000313" key="1">
    <source>
        <dbReference type="EMBL" id="GGK81723.1"/>
    </source>
</evidence>